<comment type="caution">
    <text evidence="2">The sequence shown here is derived from an EMBL/GenBank/DDBJ whole genome shotgun (WGS) entry which is preliminary data.</text>
</comment>
<organism evidence="2 3">
    <name type="scientific">Chryseobacterium geocarposphaerae</name>
    <dbReference type="NCBI Taxonomy" id="1416776"/>
    <lineage>
        <taxon>Bacteria</taxon>
        <taxon>Pseudomonadati</taxon>
        <taxon>Bacteroidota</taxon>
        <taxon>Flavobacteriia</taxon>
        <taxon>Flavobacteriales</taxon>
        <taxon>Weeksellaceae</taxon>
        <taxon>Chryseobacterium group</taxon>
        <taxon>Chryseobacterium</taxon>
    </lineage>
</organism>
<keyword evidence="1" id="KW-0732">Signal</keyword>
<name>A0A2M9C7B3_9FLAO</name>
<gene>
    <name evidence="2" type="ORF">CLV73_0693</name>
</gene>
<accession>A0A2M9C7B3</accession>
<reference evidence="2 3" key="1">
    <citation type="submission" date="2017-11" db="EMBL/GenBank/DDBJ databases">
        <title>Genomic Encyclopedia of Archaeal and Bacterial Type Strains, Phase II (KMG-II): From Individual Species to Whole Genera.</title>
        <authorList>
            <person name="Goeker M."/>
        </authorList>
    </citation>
    <scope>NUCLEOTIDE SEQUENCE [LARGE SCALE GENOMIC DNA]</scope>
    <source>
        <strain evidence="2 3">DSM 27617</strain>
    </source>
</reference>
<evidence type="ECO:0000313" key="2">
    <source>
        <dbReference type="EMBL" id="PJJ66703.1"/>
    </source>
</evidence>
<dbReference type="Proteomes" id="UP000228740">
    <property type="component" value="Unassembled WGS sequence"/>
</dbReference>
<evidence type="ECO:0000313" key="3">
    <source>
        <dbReference type="Proteomes" id="UP000228740"/>
    </source>
</evidence>
<evidence type="ECO:0000256" key="1">
    <source>
        <dbReference type="SAM" id="SignalP"/>
    </source>
</evidence>
<feature type="chain" id="PRO_5014980622" evidence="1">
    <location>
        <begin position="19"/>
        <end position="561"/>
    </location>
</feature>
<dbReference type="EMBL" id="PGFD01000001">
    <property type="protein sequence ID" value="PJJ66703.1"/>
    <property type="molecule type" value="Genomic_DNA"/>
</dbReference>
<feature type="signal peptide" evidence="1">
    <location>
        <begin position="1"/>
        <end position="18"/>
    </location>
</feature>
<proteinExistence type="predicted"/>
<dbReference type="OrthoDB" id="643861at2"/>
<dbReference type="AlphaFoldDB" id="A0A2M9C7B3"/>
<sequence>MRKIVLLAFIFISYVLQAQCTGCTVTNPTDPNFHFPDNATVCFSSNMTFNNPTFGSNVKVCIGSGVTVTFQNNIAGVNNAMTYFDVYGTLLFSQAITAVADLNVHVFSTGNVSMSSGNGNFTMNGLQNVIVNEGTIEMGVLQFGDNTTNTVDNYGTFTINGNMNMSNSAVTHFRNERGALMFLSGNYTNNENSIYINCGSIISGNGFNINGGAIYNTGTFAANGDINLSGNSSMIYNFGLFSSSGSMNNAPSDAVIYNEGKMVINQYQGGNAIIQGPSSSTKKGYIEVFNPIQVNNAAMGPNLDFKRSSGVSDPSTVFMNSNPTFLTNVTFDCVSTNSCSAPLVLNPDFCPAIDGDLPPMAVDDSYTINAGSTSTGTVLDNDFETYNGPQATITNVIISQISTSNPNVTLNTTDGHITVASGTPAGTYTLVYQICQQADPTNCDTAVDTIIVPGGGATPCYKPAVNTGTALPSNLGITGLGRANSGDTNWPGARKGAWMVLESKTKGFVLNRLTDTQVAAIPAADLKEGMIVYNTTQNCLQVNIDGTSTGWRCFNNQTCPD</sequence>
<dbReference type="RefSeq" id="WP_100375459.1">
    <property type="nucleotide sequence ID" value="NZ_PGFD01000001.1"/>
</dbReference>
<protein>
    <submittedName>
        <fullName evidence="2">Uncharacterized protein</fullName>
    </submittedName>
</protein>
<keyword evidence="3" id="KW-1185">Reference proteome</keyword>